<reference evidence="4 5" key="1">
    <citation type="submission" date="2019-01" db="EMBL/GenBank/DDBJ databases">
        <title>Nocardioides guangzhouensis sp. nov., an actinobacterium isolated from soil.</title>
        <authorList>
            <person name="Fu Y."/>
            <person name="Cai Y."/>
            <person name="Lin Z."/>
            <person name="Chen P."/>
        </authorList>
    </citation>
    <scope>NUCLEOTIDE SEQUENCE [LARGE SCALE GENOMIC DNA]</scope>
    <source>
        <strain evidence="4 5">NBRC 105384</strain>
    </source>
</reference>
<dbReference type="EMBL" id="SDPU01000037">
    <property type="protein sequence ID" value="RYU08857.1"/>
    <property type="molecule type" value="Genomic_DNA"/>
</dbReference>
<comment type="caution">
    <text evidence="4">The sequence shown here is derived from an EMBL/GenBank/DDBJ whole genome shotgun (WGS) entry which is preliminary data.</text>
</comment>
<organism evidence="4 5">
    <name type="scientific">Nocardioides iriomotensis</name>
    <dbReference type="NCBI Taxonomy" id="715784"/>
    <lineage>
        <taxon>Bacteria</taxon>
        <taxon>Bacillati</taxon>
        <taxon>Actinomycetota</taxon>
        <taxon>Actinomycetes</taxon>
        <taxon>Propionibacteriales</taxon>
        <taxon>Nocardioidaceae</taxon>
        <taxon>Nocardioides</taxon>
    </lineage>
</organism>
<evidence type="ECO:0000313" key="4">
    <source>
        <dbReference type="EMBL" id="RYU08857.1"/>
    </source>
</evidence>
<gene>
    <name evidence="4" type="ORF">ETU37_22620</name>
</gene>
<protein>
    <submittedName>
        <fullName evidence="4">ABC transporter substrate-binding protein</fullName>
    </submittedName>
</protein>
<accession>A0A4Q5ISW6</accession>
<dbReference type="PANTHER" id="PTHR30024">
    <property type="entry name" value="ALIPHATIC SULFONATES-BINDING PROTEIN-RELATED"/>
    <property type="match status" value="1"/>
</dbReference>
<dbReference type="PANTHER" id="PTHR30024:SF47">
    <property type="entry name" value="TAURINE-BINDING PERIPLASMIC PROTEIN"/>
    <property type="match status" value="1"/>
</dbReference>
<proteinExistence type="inferred from homology"/>
<evidence type="ECO:0000313" key="5">
    <source>
        <dbReference type="Proteomes" id="UP000291189"/>
    </source>
</evidence>
<dbReference type="Proteomes" id="UP000291189">
    <property type="component" value="Unassembled WGS sequence"/>
</dbReference>
<dbReference type="AlphaFoldDB" id="A0A4Q5ISW6"/>
<evidence type="ECO:0000256" key="2">
    <source>
        <dbReference type="ARBA" id="ARBA00010742"/>
    </source>
</evidence>
<evidence type="ECO:0000256" key="1">
    <source>
        <dbReference type="ARBA" id="ARBA00004418"/>
    </source>
</evidence>
<keyword evidence="5" id="KW-1185">Reference proteome</keyword>
<dbReference type="Gene3D" id="3.40.190.10">
    <property type="entry name" value="Periplasmic binding protein-like II"/>
    <property type="match status" value="2"/>
</dbReference>
<dbReference type="Pfam" id="PF12974">
    <property type="entry name" value="Phosphonate-bd"/>
    <property type="match status" value="1"/>
</dbReference>
<dbReference type="GO" id="GO:0042597">
    <property type="term" value="C:periplasmic space"/>
    <property type="evidence" value="ECO:0007669"/>
    <property type="project" value="UniProtKB-SubCell"/>
</dbReference>
<keyword evidence="3" id="KW-0732">Signal</keyword>
<dbReference type="OrthoDB" id="3664795at2"/>
<comment type="similarity">
    <text evidence="2">Belongs to the bacterial solute-binding protein SsuA/TauA family.</text>
</comment>
<name>A0A4Q5ISW6_9ACTN</name>
<dbReference type="SUPFAM" id="SSF53850">
    <property type="entry name" value="Periplasmic binding protein-like II"/>
    <property type="match status" value="1"/>
</dbReference>
<sequence>MRYRDPVPPRPEEPPMSDQAVVVGSFTPSVVLDLAASTGRLDAAGVVVEEVPVQSSPGQFRSLLDGEIQVALTSPDNVLAYRYNPANPLGELADVRMVAAVDRGMGLGLYGRPGLTIDGLRGAKVGVDVPTSGFALALYALADSVGVGRDDYELVALGSTPQRLRALLAGECDATMLNAGNELAGEAAGCVRLVSATDVCTPYLGVVVAVAGDTHVDVARRISGALVDVAAEIVAGRLTDEAAESAARRLGLDDATALRYVDRLRDPAEGLVPDGVVDPAALRTLVDLRRRYLPVPAADGSGDLLDRAVDDPGLVTAGA</sequence>
<evidence type="ECO:0000256" key="3">
    <source>
        <dbReference type="ARBA" id="ARBA00022729"/>
    </source>
</evidence>
<comment type="subcellular location">
    <subcellularLocation>
        <location evidence="1">Periplasm</location>
    </subcellularLocation>
</comment>